<evidence type="ECO:0000256" key="14">
    <source>
        <dbReference type="SAM" id="Phobius"/>
    </source>
</evidence>
<protein>
    <submittedName>
        <fullName evidence="16">Ferric reductase</fullName>
    </submittedName>
</protein>
<organism evidence="16 17">
    <name type="scientific">Cellulomonas iranensis</name>
    <dbReference type="NCBI Taxonomy" id="76862"/>
    <lineage>
        <taxon>Bacteria</taxon>
        <taxon>Bacillati</taxon>
        <taxon>Actinomycetota</taxon>
        <taxon>Actinomycetes</taxon>
        <taxon>Micrococcales</taxon>
        <taxon>Cellulomonadaceae</taxon>
        <taxon>Cellulomonas</taxon>
    </lineage>
</organism>
<dbReference type="Pfam" id="PF01794">
    <property type="entry name" value="Ferric_reduct"/>
    <property type="match status" value="1"/>
</dbReference>
<feature type="transmembrane region" description="Helical" evidence="14">
    <location>
        <begin position="139"/>
        <end position="161"/>
    </location>
</feature>
<dbReference type="Proteomes" id="UP001240250">
    <property type="component" value="Unassembled WGS sequence"/>
</dbReference>
<dbReference type="PROSITE" id="PS51384">
    <property type="entry name" value="FAD_FR"/>
    <property type="match status" value="1"/>
</dbReference>
<gene>
    <name evidence="16" type="ORF">JO380_000805</name>
</gene>
<evidence type="ECO:0000256" key="3">
    <source>
        <dbReference type="ARBA" id="ARBA00022630"/>
    </source>
</evidence>
<comment type="subcellular location">
    <subcellularLocation>
        <location evidence="2">Membrane</location>
        <topology evidence="2">Multi-pass membrane protein</topology>
    </subcellularLocation>
</comment>
<evidence type="ECO:0000256" key="11">
    <source>
        <dbReference type="ARBA" id="ARBA00023014"/>
    </source>
</evidence>
<dbReference type="RefSeq" id="WP_082739968.1">
    <property type="nucleotide sequence ID" value="NZ_CP194061.1"/>
</dbReference>
<evidence type="ECO:0000259" key="15">
    <source>
        <dbReference type="PROSITE" id="PS51384"/>
    </source>
</evidence>
<dbReference type="InterPro" id="IPR013130">
    <property type="entry name" value="Fe3_Rdtase_TM_dom"/>
</dbReference>
<feature type="transmembrane region" description="Helical" evidence="14">
    <location>
        <begin position="61"/>
        <end position="82"/>
    </location>
</feature>
<feature type="transmembrane region" description="Helical" evidence="14">
    <location>
        <begin position="211"/>
        <end position="231"/>
    </location>
</feature>
<evidence type="ECO:0000256" key="10">
    <source>
        <dbReference type="ARBA" id="ARBA00023004"/>
    </source>
</evidence>
<keyword evidence="3" id="KW-0285">Flavoprotein</keyword>
<name>A0ABU0GGD9_9CELL</name>
<evidence type="ECO:0000256" key="8">
    <source>
        <dbReference type="ARBA" id="ARBA00022989"/>
    </source>
</evidence>
<dbReference type="Gene3D" id="3.40.50.80">
    <property type="entry name" value="Nucleotide-binding domain of ferredoxin-NADP reductase (FNR) module"/>
    <property type="match status" value="1"/>
</dbReference>
<feature type="transmembrane region" description="Helical" evidence="14">
    <location>
        <begin position="181"/>
        <end position="199"/>
    </location>
</feature>
<dbReference type="EMBL" id="JAUSVM010000001">
    <property type="protein sequence ID" value="MDQ0424424.1"/>
    <property type="molecule type" value="Genomic_DNA"/>
</dbReference>
<dbReference type="InterPro" id="IPR039261">
    <property type="entry name" value="FNR_nucleotide-bd"/>
</dbReference>
<dbReference type="PANTHER" id="PTHR47354:SF8">
    <property type="entry name" value="1,2-PHENYLACETYL-COA EPOXIDASE, SUBUNIT E"/>
    <property type="match status" value="1"/>
</dbReference>
<evidence type="ECO:0000256" key="12">
    <source>
        <dbReference type="ARBA" id="ARBA00023136"/>
    </source>
</evidence>
<feature type="domain" description="FAD-binding FR-type" evidence="15">
    <location>
        <begin position="269"/>
        <end position="369"/>
    </location>
</feature>
<evidence type="ECO:0000256" key="5">
    <source>
        <dbReference type="ARBA" id="ARBA00022714"/>
    </source>
</evidence>
<dbReference type="InterPro" id="IPR050415">
    <property type="entry name" value="MRET"/>
</dbReference>
<accession>A0ABU0GGD9</accession>
<keyword evidence="7" id="KW-0274">FAD</keyword>
<keyword evidence="4 14" id="KW-0812">Transmembrane</keyword>
<comment type="cofactor">
    <cofactor evidence="1">
        <name>FAD</name>
        <dbReference type="ChEBI" id="CHEBI:57692"/>
    </cofactor>
</comment>
<keyword evidence="12 14" id="KW-0472">Membrane</keyword>
<keyword evidence="10" id="KW-0408">Iron</keyword>
<keyword evidence="17" id="KW-1185">Reference proteome</keyword>
<evidence type="ECO:0000256" key="2">
    <source>
        <dbReference type="ARBA" id="ARBA00004141"/>
    </source>
</evidence>
<dbReference type="PANTHER" id="PTHR47354">
    <property type="entry name" value="NADH OXIDOREDUCTASE HCR"/>
    <property type="match status" value="1"/>
</dbReference>
<evidence type="ECO:0000256" key="9">
    <source>
        <dbReference type="ARBA" id="ARBA00023002"/>
    </source>
</evidence>
<reference evidence="16 17" key="1">
    <citation type="submission" date="2023-07" db="EMBL/GenBank/DDBJ databases">
        <title>Sequencing the genomes of 1000 actinobacteria strains.</title>
        <authorList>
            <person name="Klenk H.-P."/>
        </authorList>
    </citation>
    <scope>NUCLEOTIDE SEQUENCE [LARGE SCALE GENOMIC DNA]</scope>
    <source>
        <strain evidence="16 17">DSM 14785</strain>
    </source>
</reference>
<evidence type="ECO:0000256" key="4">
    <source>
        <dbReference type="ARBA" id="ARBA00022692"/>
    </source>
</evidence>
<keyword evidence="9" id="KW-0560">Oxidoreductase</keyword>
<keyword evidence="11" id="KW-0411">Iron-sulfur</keyword>
<dbReference type="InterPro" id="IPR017927">
    <property type="entry name" value="FAD-bd_FR_type"/>
</dbReference>
<keyword evidence="8 14" id="KW-1133">Transmembrane helix</keyword>
<feature type="region of interest" description="Disordered" evidence="13">
    <location>
        <begin position="1"/>
        <end position="49"/>
    </location>
</feature>
<dbReference type="SUPFAM" id="SSF63380">
    <property type="entry name" value="Riboflavin synthase domain-like"/>
    <property type="match status" value="1"/>
</dbReference>
<keyword evidence="5" id="KW-0001">2Fe-2S</keyword>
<keyword evidence="6" id="KW-0479">Metal-binding</keyword>
<sequence>MSATRTDAPTATPPDGARTAEPAGRLGPAGHLGPSAAAGAPPAAPRRSHARALLPPVRRAWWRDAVAALVGGHLALVTLLWATADGLDVSTTAALATSAGRLLGLWASALLLVQVLGMARVPWVERAVGQDRLSAWHRWAGFTSFWMLVAHLVLVTVGYAASDGRGVVGELVQLVLTLPGMLLAAAGTALLVAVVGLSVRAARRRLRYESWHLLHLYAYLGVGLALPHQLWTGTSFLLHPWAATYWWALYGVTFVSVVVFRLVRPLALSLRHDLRVAAVLPDAPGLVSVVVRGRDLHRLRAEAGQFFVWRFRTGAGWTRAHPLSLSAVPRTDGLRVTMDVTGDDGARVAAARPGTRVLVEGPFGRVTPSSRRHARLAAFAAGAGVAPVVGLLEHGAAHPGVDTLVLRHRDDADLPLRDDVDALVRHAGVRFLDLPGPRSRTGTPWLPAHLGHHAGPAALHQLVPDLLDHDVVVCGPPAWTAALVADLRTAGVARSAIHVESYVW</sequence>
<dbReference type="SUPFAM" id="SSF52343">
    <property type="entry name" value="Ferredoxin reductase-like, C-terminal NADP-linked domain"/>
    <property type="match status" value="1"/>
</dbReference>
<evidence type="ECO:0000313" key="16">
    <source>
        <dbReference type="EMBL" id="MDQ0424424.1"/>
    </source>
</evidence>
<evidence type="ECO:0000256" key="6">
    <source>
        <dbReference type="ARBA" id="ARBA00022723"/>
    </source>
</evidence>
<evidence type="ECO:0000256" key="13">
    <source>
        <dbReference type="SAM" id="MobiDB-lite"/>
    </source>
</evidence>
<comment type="caution">
    <text evidence="16">The sequence shown here is derived from an EMBL/GenBank/DDBJ whole genome shotgun (WGS) entry which is preliminary data.</text>
</comment>
<evidence type="ECO:0000313" key="17">
    <source>
        <dbReference type="Proteomes" id="UP001240250"/>
    </source>
</evidence>
<evidence type="ECO:0000256" key="7">
    <source>
        <dbReference type="ARBA" id="ARBA00022827"/>
    </source>
</evidence>
<feature type="compositionally biased region" description="Low complexity" evidence="13">
    <location>
        <begin position="1"/>
        <end position="41"/>
    </location>
</feature>
<feature type="transmembrane region" description="Helical" evidence="14">
    <location>
        <begin position="102"/>
        <end position="119"/>
    </location>
</feature>
<evidence type="ECO:0000256" key="1">
    <source>
        <dbReference type="ARBA" id="ARBA00001974"/>
    </source>
</evidence>
<feature type="transmembrane region" description="Helical" evidence="14">
    <location>
        <begin position="243"/>
        <end position="263"/>
    </location>
</feature>
<dbReference type="InterPro" id="IPR017938">
    <property type="entry name" value="Riboflavin_synthase-like_b-brl"/>
</dbReference>
<proteinExistence type="predicted"/>